<accession>A0A3E4QYU2</accession>
<dbReference type="RefSeq" id="WP_117678863.1">
    <property type="nucleotide sequence ID" value="NZ_QSRJ01000001.1"/>
</dbReference>
<dbReference type="Proteomes" id="UP000260943">
    <property type="component" value="Unassembled WGS sequence"/>
</dbReference>
<dbReference type="AlphaFoldDB" id="A0A3E4QYU2"/>
<evidence type="ECO:0000313" key="1">
    <source>
        <dbReference type="EMBL" id="RGL12370.1"/>
    </source>
</evidence>
<sequence length="383" mass="42335">MEPSLYVPAFLARTYAREHPDLTPAAIELVRDEIALHPETYATEVHAQACLSYARVHANLHSGLSRMEELSDEEYESQRSRLFEQTRLNLFKIAKTDPTCIDARLVDILLANVPLDDCINDLMRLELEARGTLEESGRGFLSTAPMFWSDAALDAARNDPLLSTVGNDLLLAANSAPGFSGAPNHAAESAANADDRVLAAAYLTGTEPEVVGWLHTVECLAQGCMVTARYKAAARYARIIMRTQGYPNFAVGTLMLALARLEDEEGFFAAAQSNPAAALQDSPWYLLGRALLLYKLGRRKNARRALKDFAFRCEGGAFFLLNPTYLAPYLPVRPPVKEAWNLTHQAVWEADGIIADTPDFTGWAMSIDGIQEESETFARRYGF</sequence>
<evidence type="ECO:0000313" key="2">
    <source>
        <dbReference type="Proteomes" id="UP000260943"/>
    </source>
</evidence>
<organism evidence="1 2">
    <name type="scientific">Collinsella tanakaei</name>
    <dbReference type="NCBI Taxonomy" id="626935"/>
    <lineage>
        <taxon>Bacteria</taxon>
        <taxon>Bacillati</taxon>
        <taxon>Actinomycetota</taxon>
        <taxon>Coriobacteriia</taxon>
        <taxon>Coriobacteriales</taxon>
        <taxon>Coriobacteriaceae</taxon>
        <taxon>Collinsella</taxon>
    </lineage>
</organism>
<dbReference type="EMBL" id="QSRJ01000001">
    <property type="protein sequence ID" value="RGL12370.1"/>
    <property type="molecule type" value="Genomic_DNA"/>
</dbReference>
<reference evidence="1 2" key="1">
    <citation type="submission" date="2018-08" db="EMBL/GenBank/DDBJ databases">
        <title>A genome reference for cultivated species of the human gut microbiota.</title>
        <authorList>
            <person name="Zou Y."/>
            <person name="Xue W."/>
            <person name="Luo G."/>
        </authorList>
    </citation>
    <scope>NUCLEOTIDE SEQUENCE [LARGE SCALE GENOMIC DNA]</scope>
    <source>
        <strain evidence="1 2">TF08-14</strain>
    </source>
</reference>
<comment type="caution">
    <text evidence="1">The sequence shown here is derived from an EMBL/GenBank/DDBJ whole genome shotgun (WGS) entry which is preliminary data.</text>
</comment>
<proteinExistence type="predicted"/>
<protein>
    <submittedName>
        <fullName evidence="1">Uncharacterized protein</fullName>
    </submittedName>
</protein>
<gene>
    <name evidence="1" type="ORF">DXC81_01565</name>
</gene>
<name>A0A3E4QYU2_9ACTN</name>